<proteinExistence type="predicted"/>
<protein>
    <submittedName>
        <fullName evidence="1">Uncharacterized protein</fullName>
    </submittedName>
</protein>
<accession>A0A6J5PBD5</accession>
<dbReference type="EMBL" id="LR796825">
    <property type="protein sequence ID" value="CAB4168422.1"/>
    <property type="molecule type" value="Genomic_DNA"/>
</dbReference>
<name>A0A6J5PBD5_9CAUD</name>
<organism evidence="1">
    <name type="scientific">uncultured Caudovirales phage</name>
    <dbReference type="NCBI Taxonomy" id="2100421"/>
    <lineage>
        <taxon>Viruses</taxon>
        <taxon>Duplodnaviria</taxon>
        <taxon>Heunggongvirae</taxon>
        <taxon>Uroviricota</taxon>
        <taxon>Caudoviricetes</taxon>
        <taxon>Peduoviridae</taxon>
        <taxon>Maltschvirus</taxon>
        <taxon>Maltschvirus maltsch</taxon>
    </lineage>
</organism>
<gene>
    <name evidence="1" type="ORF">UFOVP877_20</name>
</gene>
<reference evidence="1" key="1">
    <citation type="submission" date="2020-05" db="EMBL/GenBank/DDBJ databases">
        <authorList>
            <person name="Chiriac C."/>
            <person name="Salcher M."/>
            <person name="Ghai R."/>
            <person name="Kavagutti S V."/>
        </authorList>
    </citation>
    <scope>NUCLEOTIDE SEQUENCE</scope>
</reference>
<sequence>MAYVIASPKLGTVGDVFEPADGINVEALIVGGFIKSTNKSTKSDKPSKEPNEEN</sequence>
<evidence type="ECO:0000313" key="1">
    <source>
        <dbReference type="EMBL" id="CAB4168422.1"/>
    </source>
</evidence>